<evidence type="ECO:0000313" key="3">
    <source>
        <dbReference type="EMBL" id="MDN4122423.1"/>
    </source>
</evidence>
<dbReference type="Proteomes" id="UP001168613">
    <property type="component" value="Unassembled WGS sequence"/>
</dbReference>
<evidence type="ECO:0000313" key="4">
    <source>
        <dbReference type="Proteomes" id="UP001168613"/>
    </source>
</evidence>
<name>A0ABT8EM94_9BURK</name>
<keyword evidence="4" id="KW-1185">Reference proteome</keyword>
<dbReference type="InterPro" id="IPR025433">
    <property type="entry name" value="DUF4168"/>
</dbReference>
<proteinExistence type="predicted"/>
<protein>
    <submittedName>
        <fullName evidence="3">DUF4168 domain-containing protein</fullName>
    </submittedName>
</protein>
<feature type="chain" id="PRO_5047413644" evidence="1">
    <location>
        <begin position="26"/>
        <end position="124"/>
    </location>
</feature>
<feature type="signal peptide" evidence="1">
    <location>
        <begin position="1"/>
        <end position="25"/>
    </location>
</feature>
<feature type="domain" description="DUF4168" evidence="2">
    <location>
        <begin position="43"/>
        <end position="119"/>
    </location>
</feature>
<evidence type="ECO:0000256" key="1">
    <source>
        <dbReference type="SAM" id="SignalP"/>
    </source>
</evidence>
<sequence>MHQSMKAFLAAAAIAFGLSSPYALAQGAQENAVPATTQAIQPNDTQLTHYVSTYKQVAQAAAEYQPRLEAAPDDAARQNIIQEADQRLVSVVKQSGMSLDEYNGISLAIQQDPNLRQKVESMLQ</sequence>
<dbReference type="EMBL" id="JAJHNU010000004">
    <property type="protein sequence ID" value="MDN4122423.1"/>
    <property type="molecule type" value="Genomic_DNA"/>
</dbReference>
<gene>
    <name evidence="3" type="ORF">LMS43_14100</name>
</gene>
<comment type="caution">
    <text evidence="3">The sequence shown here is derived from an EMBL/GenBank/DDBJ whole genome shotgun (WGS) entry which is preliminary data.</text>
</comment>
<organism evidence="3 4">
    <name type="scientific">Alcaligenes endophyticus</name>
    <dbReference type="NCBI Taxonomy" id="1929088"/>
    <lineage>
        <taxon>Bacteria</taxon>
        <taxon>Pseudomonadati</taxon>
        <taxon>Pseudomonadota</taxon>
        <taxon>Betaproteobacteria</taxon>
        <taxon>Burkholderiales</taxon>
        <taxon>Alcaligenaceae</taxon>
        <taxon>Alcaligenes</taxon>
    </lineage>
</organism>
<dbReference type="RefSeq" id="WP_266123357.1">
    <property type="nucleotide sequence ID" value="NZ_JAJHNU010000004.1"/>
</dbReference>
<keyword evidence="1" id="KW-0732">Signal</keyword>
<accession>A0ABT8EM94</accession>
<reference evidence="3" key="1">
    <citation type="submission" date="2021-11" db="EMBL/GenBank/DDBJ databases">
        <title>Draft genome sequence of Alcaligenes endophyticus type strain CCUG 75668T.</title>
        <authorList>
            <person name="Salva-Serra F."/>
            <person name="Duran R.E."/>
            <person name="Seeger M."/>
            <person name="Moore E.R.B."/>
            <person name="Jaen-Luchoro D."/>
        </authorList>
    </citation>
    <scope>NUCLEOTIDE SEQUENCE</scope>
    <source>
        <strain evidence="3">CCUG 75668</strain>
    </source>
</reference>
<dbReference type="Pfam" id="PF13767">
    <property type="entry name" value="DUF4168"/>
    <property type="match status" value="1"/>
</dbReference>
<evidence type="ECO:0000259" key="2">
    <source>
        <dbReference type="Pfam" id="PF13767"/>
    </source>
</evidence>